<proteinExistence type="predicted"/>
<dbReference type="Pfam" id="PF02810">
    <property type="entry name" value="SEC-C"/>
    <property type="match status" value="1"/>
</dbReference>
<dbReference type="InterPro" id="IPR004027">
    <property type="entry name" value="SEC_C_motif"/>
</dbReference>
<evidence type="ECO:0000313" key="2">
    <source>
        <dbReference type="Proteomes" id="UP001596044"/>
    </source>
</evidence>
<gene>
    <name evidence="1" type="ORF">ACFPOG_24375</name>
</gene>
<name>A0ABW0KD74_9BACL</name>
<dbReference type="RefSeq" id="WP_270880177.1">
    <property type="nucleotide sequence ID" value="NZ_JAQFVF010000030.1"/>
</dbReference>
<dbReference type="EMBL" id="JBHSMJ010000032">
    <property type="protein sequence ID" value="MFC5451378.1"/>
    <property type="molecule type" value="Genomic_DNA"/>
</dbReference>
<dbReference type="SUPFAM" id="SSF103642">
    <property type="entry name" value="Sec-C motif"/>
    <property type="match status" value="1"/>
</dbReference>
<comment type="caution">
    <text evidence="1">The sequence shown here is derived from an EMBL/GenBank/DDBJ whole genome shotgun (WGS) entry which is preliminary data.</text>
</comment>
<keyword evidence="2" id="KW-1185">Reference proteome</keyword>
<sequence>MNKHQSATDQQEAKEVDQQKLELDASFALAEILAPLTKGELTVLRTNLGIKGVSNLKKQELAQTLAQHIPQALPELFHKMDETRYQILKQIAGQGGFTHTLLRPDQFAYFTNRGLLFSGTYQGDTAHYIPAEVLNAFHNLDFTDYRETFKRNAEWIKLVRGMLLYYGKLSHSEFETLLKKYAVPSGKNSNFMVVLGEALAFYTDMKSEANGLYSSLYLDNRLLNPLTNLDLMLYPFTAKQLQEAGEPGFVDRHASHKAFIEFIRKNYTITWEEADRIVQECVEALRLGRSTSQVLQMLQEQLELDDAELMRGFMGALGTLHNNTRQWLLKGYTPNELSPAAQPTAVTMQRAAVPVVQTEAAKVKVGRNDPCTCGSGKKYKKCCAS</sequence>
<accession>A0ABW0KD74</accession>
<dbReference type="PANTHER" id="PTHR33747">
    <property type="entry name" value="UPF0225 PROTEIN SCO1677"/>
    <property type="match status" value="1"/>
</dbReference>
<dbReference type="PANTHER" id="PTHR33747:SF1">
    <property type="entry name" value="ADENYLATE CYCLASE-ASSOCIATED CAP C-TERMINAL DOMAIN-CONTAINING PROTEIN"/>
    <property type="match status" value="1"/>
</dbReference>
<organism evidence="1 2">
    <name type="scientific">Paenibacillus aestuarii</name>
    <dbReference type="NCBI Taxonomy" id="516965"/>
    <lineage>
        <taxon>Bacteria</taxon>
        <taxon>Bacillati</taxon>
        <taxon>Bacillota</taxon>
        <taxon>Bacilli</taxon>
        <taxon>Bacillales</taxon>
        <taxon>Paenibacillaceae</taxon>
        <taxon>Paenibacillus</taxon>
    </lineage>
</organism>
<dbReference type="Gene3D" id="3.10.450.50">
    <property type="match status" value="1"/>
</dbReference>
<dbReference type="Proteomes" id="UP001596044">
    <property type="component" value="Unassembled WGS sequence"/>
</dbReference>
<evidence type="ECO:0000313" key="1">
    <source>
        <dbReference type="EMBL" id="MFC5451378.1"/>
    </source>
</evidence>
<protein>
    <submittedName>
        <fullName evidence="1">YecA family protein</fullName>
    </submittedName>
</protein>
<reference evidence="2" key="1">
    <citation type="journal article" date="2019" name="Int. J. Syst. Evol. Microbiol.">
        <title>The Global Catalogue of Microorganisms (GCM) 10K type strain sequencing project: providing services to taxonomists for standard genome sequencing and annotation.</title>
        <authorList>
            <consortium name="The Broad Institute Genomics Platform"/>
            <consortium name="The Broad Institute Genome Sequencing Center for Infectious Disease"/>
            <person name="Wu L."/>
            <person name="Ma J."/>
        </authorList>
    </citation>
    <scope>NUCLEOTIDE SEQUENCE [LARGE SCALE GENOMIC DNA]</scope>
    <source>
        <strain evidence="2">KACC 11904</strain>
    </source>
</reference>